<dbReference type="EMBL" id="LCMG01000007">
    <property type="protein sequence ID" value="KKU33702.1"/>
    <property type="molecule type" value="Genomic_DNA"/>
</dbReference>
<organism evidence="1 2">
    <name type="scientific">Candidatus Uhrbacteria bacterium GW2011_GWF2_46_218</name>
    <dbReference type="NCBI Taxonomy" id="1619001"/>
    <lineage>
        <taxon>Bacteria</taxon>
        <taxon>Candidatus Uhriibacteriota</taxon>
    </lineage>
</organism>
<proteinExistence type="predicted"/>
<accession>A0A0G1PM00</accession>
<comment type="caution">
    <text evidence="1">The sequence shown here is derived from an EMBL/GenBank/DDBJ whole genome shotgun (WGS) entry which is preliminary data.</text>
</comment>
<dbReference type="AlphaFoldDB" id="A0A0G1PM00"/>
<evidence type="ECO:0000313" key="2">
    <source>
        <dbReference type="Proteomes" id="UP000034705"/>
    </source>
</evidence>
<name>A0A0G1PM00_9BACT</name>
<protein>
    <submittedName>
        <fullName evidence="1">Uncharacterized protein</fullName>
    </submittedName>
</protein>
<gene>
    <name evidence="1" type="ORF">UX45_C0007G0029</name>
</gene>
<dbReference type="Proteomes" id="UP000034705">
    <property type="component" value="Unassembled WGS sequence"/>
</dbReference>
<reference evidence="1 2" key="1">
    <citation type="journal article" date="2015" name="Nature">
        <title>rRNA introns, odd ribosomes, and small enigmatic genomes across a large radiation of phyla.</title>
        <authorList>
            <person name="Brown C.T."/>
            <person name="Hug L.A."/>
            <person name="Thomas B.C."/>
            <person name="Sharon I."/>
            <person name="Castelle C.J."/>
            <person name="Singh A."/>
            <person name="Wilkins M.J."/>
            <person name="Williams K.H."/>
            <person name="Banfield J.F."/>
        </authorList>
    </citation>
    <scope>NUCLEOTIDE SEQUENCE [LARGE SCALE GENOMIC DNA]</scope>
</reference>
<sequence length="69" mass="8132">MSDSPQTNKWHLPFIERVQALAEECGLDDFHTSKLRDFIMFVAKEQYCAGNRSGIRWMREQMRNQQPAS</sequence>
<evidence type="ECO:0000313" key="1">
    <source>
        <dbReference type="EMBL" id="KKU33702.1"/>
    </source>
</evidence>